<dbReference type="GO" id="GO:0003676">
    <property type="term" value="F:nucleic acid binding"/>
    <property type="evidence" value="ECO:0007669"/>
    <property type="project" value="UniProtKB-UniRule"/>
</dbReference>
<keyword evidence="1 5" id="KW-0378">Hydrolase</keyword>
<dbReference type="Pfam" id="PF24898">
    <property type="entry name" value="GGDEF_GdpP"/>
    <property type="match status" value="1"/>
</dbReference>
<comment type="caution">
    <text evidence="5">The sequence shown here is derived from an EMBL/GenBank/DDBJ whole genome shotgun (WGS) entry which is preliminary data.</text>
</comment>
<dbReference type="InterPro" id="IPR014528">
    <property type="entry name" value="GdpP/PdeA"/>
</dbReference>
<keyword evidence="6" id="KW-1185">Reference proteome</keyword>
<gene>
    <name evidence="5" type="primary">nrnA_2</name>
    <name evidence="5" type="ORF">EUAN_19400</name>
</gene>
<feature type="binding site" evidence="2">
    <location>
        <position position="426"/>
    </location>
    <ligand>
        <name>Mn(2+)</name>
        <dbReference type="ChEBI" id="CHEBI:29035"/>
        <label>2</label>
    </ligand>
</feature>
<keyword evidence="2" id="KW-0479">Metal-binding</keyword>
<dbReference type="GO" id="GO:0005886">
    <property type="term" value="C:plasma membrane"/>
    <property type="evidence" value="ECO:0007669"/>
    <property type="project" value="UniProtKB-SubCell"/>
</dbReference>
<evidence type="ECO:0000256" key="2">
    <source>
        <dbReference type="PIRSR" id="PIRSR026583-50"/>
    </source>
</evidence>
<keyword evidence="3" id="KW-0812">Transmembrane</keyword>
<evidence type="ECO:0000313" key="5">
    <source>
        <dbReference type="EMBL" id="OHW61625.1"/>
    </source>
</evidence>
<dbReference type="AlphaFoldDB" id="A0A1S1V5A7"/>
<feature type="binding site" evidence="2">
    <location>
        <position position="450"/>
    </location>
    <ligand>
        <name>Mn(2+)</name>
        <dbReference type="ChEBI" id="CHEBI:29035"/>
        <label>2</label>
    </ligand>
</feature>
<dbReference type="OrthoDB" id="9759476at2"/>
<feature type="binding site" evidence="2">
    <location>
        <position position="352"/>
    </location>
    <ligand>
        <name>Mn(2+)</name>
        <dbReference type="ChEBI" id="CHEBI:29035"/>
        <label>1</label>
    </ligand>
</feature>
<feature type="binding site" evidence="2">
    <location>
        <position position="356"/>
    </location>
    <ligand>
        <name>Mn(2+)</name>
        <dbReference type="ChEBI" id="CHEBI:29035"/>
        <label>1</label>
    </ligand>
</feature>
<comment type="catalytic activity">
    <reaction evidence="1">
        <text>3',3'-c-di-AMP + H2O = 5'-O-phosphonoadenylyl-(3'-&gt;5')-adenosine + H(+)</text>
        <dbReference type="Rhea" id="RHEA:54420"/>
        <dbReference type="ChEBI" id="CHEBI:15377"/>
        <dbReference type="ChEBI" id="CHEBI:15378"/>
        <dbReference type="ChEBI" id="CHEBI:71500"/>
        <dbReference type="ChEBI" id="CHEBI:138171"/>
    </reaction>
</comment>
<dbReference type="SUPFAM" id="SSF64182">
    <property type="entry name" value="DHH phosphoesterases"/>
    <property type="match status" value="1"/>
</dbReference>
<evidence type="ECO:0000256" key="3">
    <source>
        <dbReference type="SAM" id="Phobius"/>
    </source>
</evidence>
<accession>A0A1S1V5A7</accession>
<comment type="subcellular location">
    <subcellularLocation>
        <location evidence="1">Cell membrane</location>
    </subcellularLocation>
</comment>
<keyword evidence="2" id="KW-0464">Manganese</keyword>
<dbReference type="InterPro" id="IPR051319">
    <property type="entry name" value="Oligoribo/pAp-PDE_c-di-AMP_PDE"/>
</dbReference>
<dbReference type="PIRSF" id="PIRSF026583">
    <property type="entry name" value="YybT"/>
    <property type="match status" value="1"/>
</dbReference>
<feature type="domain" description="GGDEF" evidence="4">
    <location>
        <begin position="181"/>
        <end position="309"/>
    </location>
</feature>
<organism evidence="5 6">
    <name type="scientific">Andreesenia angusta</name>
    <dbReference type="NCBI Taxonomy" id="39480"/>
    <lineage>
        <taxon>Bacteria</taxon>
        <taxon>Bacillati</taxon>
        <taxon>Bacillota</taxon>
        <taxon>Tissierellia</taxon>
        <taxon>Tissierellales</taxon>
        <taxon>Gottschalkiaceae</taxon>
        <taxon>Andreesenia</taxon>
    </lineage>
</organism>
<dbReference type="PANTHER" id="PTHR47618">
    <property type="entry name" value="BIFUNCTIONAL OLIGORIBONUCLEASE AND PAP PHOSPHATASE NRNA"/>
    <property type="match status" value="1"/>
</dbReference>
<keyword evidence="1 3" id="KW-0472">Membrane</keyword>
<keyword evidence="3" id="KW-1133">Transmembrane helix</keyword>
<dbReference type="EC" id="3.1.4.-" evidence="1"/>
<dbReference type="Pfam" id="PF02272">
    <property type="entry name" value="DHHA1"/>
    <property type="match status" value="1"/>
</dbReference>
<sequence>MPKNKNIKVIKAELYVQIALILIISLIIVQYNFLLGMAVMFLSLSIVTVATYMIGKKLELLESIEDISSKNSLINKDTIKSIPLPLSILDKDGKVVWNNEEFLDIAENKNIYSKRMDEIVPRFSLDYVEKERGSFNVNHRNRLYEVHYNRALNEFEEEEIFIFYWIDRTDLSKKISELEEKSICIGLIYIDNYEEVFLLGNNIEEKSYIIDIDKRIKGLSNRINGILEKLDEDKYLIFFENRYLSFLENRKFEILDDIKNVEYGGNFPITISIGIGAKGKDMKETYSHAQNAMDIALGRGGDQAVVKSGDRLDFYGGKSKTMEKRTKVKARVVAHALGKLIDQEEVVFIMGHKSPDLDSFGASIGVYRAVRSRGKNAYIVLKGVNSSIKLMYNNLKSQSKELMEHIISPEEAMYMMRGENLCIVVDNHKKSQVESARILEKCSKVIVIDHHRRGAEFIEEPVLTYVEPYASSTCELVTEILSYISDRIDIEKHEAEALLAGIALDTKHFSVKTGVRTFEAGAFLRRFGADTEAVRKLFKGSFSDLKLRAKVVASSRIIEEHIAISRLEEESESSILVAAQSADELLNTEGVDASFVLSRIKNDVHISARSIDDVNVQVIMEELGGGGHMNSAGTRIENSSIDESEKLLEKAIYKYIEEGEI</sequence>
<feature type="binding site" evidence="2">
    <location>
        <position position="426"/>
    </location>
    <ligand>
        <name>Mn(2+)</name>
        <dbReference type="ChEBI" id="CHEBI:29035"/>
        <label>1</label>
    </ligand>
</feature>
<dbReference type="InterPro" id="IPR000160">
    <property type="entry name" value="GGDEF_dom"/>
</dbReference>
<evidence type="ECO:0000256" key="1">
    <source>
        <dbReference type="PIRNR" id="PIRNR026583"/>
    </source>
</evidence>
<dbReference type="EMBL" id="MKIE01000009">
    <property type="protein sequence ID" value="OHW61625.1"/>
    <property type="molecule type" value="Genomic_DNA"/>
</dbReference>
<dbReference type="GO" id="GO:0046872">
    <property type="term" value="F:metal ion binding"/>
    <property type="evidence" value="ECO:0007669"/>
    <property type="project" value="UniProtKB-KW"/>
</dbReference>
<dbReference type="Gene3D" id="3.30.450.20">
    <property type="entry name" value="PAS domain"/>
    <property type="match status" value="1"/>
</dbReference>
<dbReference type="InterPro" id="IPR003156">
    <property type="entry name" value="DHHA1_dom"/>
</dbReference>
<feature type="binding site" evidence="2">
    <location>
        <position position="505"/>
    </location>
    <ligand>
        <name>Mn(2+)</name>
        <dbReference type="ChEBI" id="CHEBI:29035"/>
        <label>2</label>
    </ligand>
</feature>
<dbReference type="InterPro" id="IPR001667">
    <property type="entry name" value="DDH_dom"/>
</dbReference>
<dbReference type="PANTHER" id="PTHR47618:SF2">
    <property type="entry name" value="CYCLIC-DI-AMP PHOSPHODIESTERASE GDPP"/>
    <property type="match status" value="1"/>
</dbReference>
<feature type="binding site" evidence="2">
    <location>
        <position position="358"/>
    </location>
    <ligand>
        <name>Mn(2+)</name>
        <dbReference type="ChEBI" id="CHEBI:29035"/>
        <label>2</label>
    </ligand>
</feature>
<protein>
    <recommendedName>
        <fullName evidence="1">Cyclic-di-AMP phosphodiesterase</fullName>
        <ecNumber evidence="1">3.1.4.-</ecNumber>
    </recommendedName>
</protein>
<dbReference type="PROSITE" id="PS50887">
    <property type="entry name" value="GGDEF"/>
    <property type="match status" value="1"/>
</dbReference>
<reference evidence="5 6" key="1">
    <citation type="submission" date="2016-09" db="EMBL/GenBank/DDBJ databases">
        <title>Genome sequence of Eubacterium angustum.</title>
        <authorList>
            <person name="Poehlein A."/>
            <person name="Daniel R."/>
        </authorList>
    </citation>
    <scope>NUCLEOTIDE SEQUENCE [LARGE SCALE GENOMIC DNA]</scope>
    <source>
        <strain evidence="5 6">DSM 1989</strain>
    </source>
</reference>
<dbReference type="FunFam" id="3.90.1640.10:FF:000002">
    <property type="entry name" value="Cyclic-di-AMP phosphodiesterase"/>
    <property type="match status" value="1"/>
</dbReference>
<comment type="cofactor">
    <cofactor evidence="2">
        <name>Mn(2+)</name>
        <dbReference type="ChEBI" id="CHEBI:29035"/>
    </cofactor>
    <text evidence="2">For phosphodiesterase activity, probably binds 2 Mn(2+) per subunit.</text>
</comment>
<feature type="transmembrane region" description="Helical" evidence="3">
    <location>
        <begin position="12"/>
        <end position="29"/>
    </location>
</feature>
<dbReference type="RefSeq" id="WP_071064044.1">
    <property type="nucleotide sequence ID" value="NZ_MKIE01000009.1"/>
</dbReference>
<name>A0A1S1V5A7_9FIRM</name>
<keyword evidence="1" id="KW-1003">Cell membrane</keyword>
<dbReference type="Gene3D" id="3.90.1640.10">
    <property type="entry name" value="inorganic pyrophosphatase (n-terminal core)"/>
    <property type="match status" value="1"/>
</dbReference>
<comment type="function">
    <text evidence="1">Has phosphodiesterase (PDE) activity against cyclic-di-AMP (c-di-AMP).</text>
</comment>
<dbReference type="STRING" id="39480.EUAN_19400"/>
<dbReference type="InterPro" id="IPR038763">
    <property type="entry name" value="DHH_sf"/>
</dbReference>
<dbReference type="Pfam" id="PF01368">
    <property type="entry name" value="DHH"/>
    <property type="match status" value="1"/>
</dbReference>
<dbReference type="GO" id="GO:0106409">
    <property type="term" value="F:cyclic-di-AMP phosphodiesterase activity"/>
    <property type="evidence" value="ECO:0007669"/>
    <property type="project" value="RHEA"/>
</dbReference>
<comment type="similarity">
    <text evidence="1">Belongs to the GdpP/PdeA phosphodiesterase family.</text>
</comment>
<dbReference type="Gene3D" id="3.10.310.30">
    <property type="match status" value="1"/>
</dbReference>
<proteinExistence type="inferred from homology"/>
<dbReference type="GO" id="GO:0016787">
    <property type="term" value="F:hydrolase activity"/>
    <property type="evidence" value="ECO:0007669"/>
    <property type="project" value="UniProtKB-UniRule"/>
</dbReference>
<evidence type="ECO:0000259" key="4">
    <source>
        <dbReference type="PROSITE" id="PS50887"/>
    </source>
</evidence>
<dbReference type="Proteomes" id="UP000180254">
    <property type="component" value="Unassembled WGS sequence"/>
</dbReference>
<evidence type="ECO:0000313" key="6">
    <source>
        <dbReference type="Proteomes" id="UP000180254"/>
    </source>
</evidence>